<organism evidence="1 2">
    <name type="scientific">Conyzicola nivalis</name>
    <dbReference type="NCBI Taxonomy" id="1477021"/>
    <lineage>
        <taxon>Bacteria</taxon>
        <taxon>Bacillati</taxon>
        <taxon>Actinomycetota</taxon>
        <taxon>Actinomycetes</taxon>
        <taxon>Micrococcales</taxon>
        <taxon>Microbacteriaceae</taxon>
        <taxon>Conyzicola</taxon>
    </lineage>
</organism>
<keyword evidence="2" id="KW-1185">Reference proteome</keyword>
<protein>
    <recommendedName>
        <fullName evidence="3">Iron-containing redox enzyme family protein</fullName>
    </recommendedName>
</protein>
<reference evidence="1" key="2">
    <citation type="submission" date="2020-09" db="EMBL/GenBank/DDBJ databases">
        <authorList>
            <person name="Sun Q."/>
            <person name="Zhou Y."/>
        </authorList>
    </citation>
    <scope>NUCLEOTIDE SEQUENCE</scope>
    <source>
        <strain evidence="1">CGMCC 1.12813</strain>
    </source>
</reference>
<accession>A0A916SMC3</accession>
<dbReference type="SUPFAM" id="SSF48613">
    <property type="entry name" value="Heme oxygenase-like"/>
    <property type="match status" value="1"/>
</dbReference>
<dbReference type="EMBL" id="BMGB01000001">
    <property type="protein sequence ID" value="GGB04576.1"/>
    <property type="molecule type" value="Genomic_DNA"/>
</dbReference>
<dbReference type="InterPro" id="IPR016084">
    <property type="entry name" value="Haem_Oase-like_multi-hlx"/>
</dbReference>
<evidence type="ECO:0000313" key="2">
    <source>
        <dbReference type="Proteomes" id="UP000606922"/>
    </source>
</evidence>
<reference evidence="1" key="1">
    <citation type="journal article" date="2014" name="Int. J. Syst. Evol. Microbiol.">
        <title>Complete genome sequence of Corynebacterium casei LMG S-19264T (=DSM 44701T), isolated from a smear-ripened cheese.</title>
        <authorList>
            <consortium name="US DOE Joint Genome Institute (JGI-PGF)"/>
            <person name="Walter F."/>
            <person name="Albersmeier A."/>
            <person name="Kalinowski J."/>
            <person name="Ruckert C."/>
        </authorList>
    </citation>
    <scope>NUCLEOTIDE SEQUENCE</scope>
    <source>
        <strain evidence="1">CGMCC 1.12813</strain>
    </source>
</reference>
<evidence type="ECO:0000313" key="1">
    <source>
        <dbReference type="EMBL" id="GGB04576.1"/>
    </source>
</evidence>
<sequence>MINSTGVADHRTDSIPFSARGPLSAALLEVLGTEPTESDDFGPLLEIARSAAGSTVSFMRDEDLQLALFMLYGLHYGSLPGVSDAWEWQPGLVRVRGELERGFERELREAVGIPELPAPTRAAVARVLSELTSAEGGPSLSRFLAKKATKEQAREFLIQRSIYTLREADPHSWAIPRLTGRSKAALVEIQADEYGGGRPARMHSAIYAETMRGVGLDTDYAHYLDRVPAITLASLNTMSLFGLNRRLRGAIVGHLAAFEMTSSIPNLMYGNGFRRLGYDSGVTAYFDEHVAADAVHEQIAANDLAGALAEDEPALMEDILFGAGACLLVDGWASAHILESWTDGVTSLRSTGTAVGADRA</sequence>
<dbReference type="AlphaFoldDB" id="A0A916SMC3"/>
<dbReference type="SMART" id="SM01236">
    <property type="entry name" value="Haem_oxygenase_2"/>
    <property type="match status" value="1"/>
</dbReference>
<dbReference type="Proteomes" id="UP000606922">
    <property type="component" value="Unassembled WGS sequence"/>
</dbReference>
<dbReference type="RefSeq" id="WP_188510393.1">
    <property type="nucleotide sequence ID" value="NZ_BMGB01000001.1"/>
</dbReference>
<evidence type="ECO:0008006" key="3">
    <source>
        <dbReference type="Google" id="ProtNLM"/>
    </source>
</evidence>
<dbReference type="Pfam" id="PF14518">
    <property type="entry name" value="Haem_oxygenas_2"/>
    <property type="match status" value="1"/>
</dbReference>
<gene>
    <name evidence="1" type="ORF">GCM10010979_19090</name>
</gene>
<proteinExistence type="predicted"/>
<dbReference type="Gene3D" id="1.20.910.10">
    <property type="entry name" value="Heme oxygenase-like"/>
    <property type="match status" value="1"/>
</dbReference>
<name>A0A916SMC3_9MICO</name>
<comment type="caution">
    <text evidence="1">The sequence shown here is derived from an EMBL/GenBank/DDBJ whole genome shotgun (WGS) entry which is preliminary data.</text>
</comment>